<organism evidence="2 3">
    <name type="scientific">Methylococcus capsulatus</name>
    <dbReference type="NCBI Taxonomy" id="414"/>
    <lineage>
        <taxon>Bacteria</taxon>
        <taxon>Pseudomonadati</taxon>
        <taxon>Pseudomonadota</taxon>
        <taxon>Gammaproteobacteria</taxon>
        <taxon>Methylococcales</taxon>
        <taxon>Methylococcaceae</taxon>
        <taxon>Methylococcus</taxon>
    </lineage>
</organism>
<feature type="transmembrane region" description="Helical" evidence="1">
    <location>
        <begin position="144"/>
        <end position="164"/>
    </location>
</feature>
<accession>A0AA35UBR5</accession>
<feature type="transmembrane region" description="Helical" evidence="1">
    <location>
        <begin position="110"/>
        <end position="132"/>
    </location>
</feature>
<evidence type="ECO:0000313" key="3">
    <source>
        <dbReference type="Proteomes" id="UP001158598"/>
    </source>
</evidence>
<dbReference type="Pfam" id="PF09997">
    <property type="entry name" value="DUF2238"/>
    <property type="match status" value="1"/>
</dbReference>
<feature type="transmembrane region" description="Helical" evidence="1">
    <location>
        <begin position="83"/>
        <end position="104"/>
    </location>
</feature>
<dbReference type="AlphaFoldDB" id="A0AA35UBR5"/>
<dbReference type="OMA" id="VLWEFYE"/>
<name>A0AA35UBR5_METCP</name>
<keyword evidence="1" id="KW-1133">Transmembrane helix</keyword>
<evidence type="ECO:0000256" key="1">
    <source>
        <dbReference type="SAM" id="Phobius"/>
    </source>
</evidence>
<evidence type="ECO:0008006" key="4">
    <source>
        <dbReference type="Google" id="ProtNLM"/>
    </source>
</evidence>
<dbReference type="Proteomes" id="UP001158598">
    <property type="component" value="Chromosome"/>
</dbReference>
<proteinExistence type="predicted"/>
<protein>
    <recommendedName>
        <fullName evidence="4">Membrane protein YjdF</fullName>
    </recommendedName>
</protein>
<evidence type="ECO:0000313" key="2">
    <source>
        <dbReference type="EMBL" id="CAI8806326.1"/>
    </source>
</evidence>
<sequence>MGALRRRRSQPSRLRVALAPEDWAERLQIWLSLVLQALILGVFIGALYETQWLVAFTSLAVLALTFLPAMIARQFQVQLPVEFTFVTCLFLYASFGLGEVAMFYERFWWWDLLLHSVSALVMGLLGFLLIYAFHSTHRVKMAPFYVAITAFCYSMSVGALWEIFEFLMDQGFGFNMQKSAHDTMTDLIVDAAGAFLAAWMGYHYVKNGDSLIADRLVRRFVARNPRLFPPRRQSGAS</sequence>
<dbReference type="InterPro" id="IPR014509">
    <property type="entry name" value="YjdF-like"/>
</dbReference>
<keyword evidence="1" id="KW-0812">Transmembrane</keyword>
<gene>
    <name evidence="2" type="ORF">MCNOR_1666</name>
</gene>
<dbReference type="RefSeq" id="WP_010962076.1">
    <property type="nucleotide sequence ID" value="NZ_OX458332.1"/>
</dbReference>
<feature type="transmembrane region" description="Helical" evidence="1">
    <location>
        <begin position="184"/>
        <end position="205"/>
    </location>
</feature>
<keyword evidence="1" id="KW-0472">Membrane</keyword>
<reference evidence="2" key="1">
    <citation type="submission" date="2023-03" db="EMBL/GenBank/DDBJ databases">
        <authorList>
            <person name="Pearce D."/>
        </authorList>
    </citation>
    <scope>NUCLEOTIDE SEQUENCE</scope>
    <source>
        <strain evidence="2">Mc</strain>
    </source>
</reference>
<feature type="transmembrane region" description="Helical" evidence="1">
    <location>
        <begin position="27"/>
        <end position="46"/>
    </location>
</feature>
<dbReference type="GeneID" id="88225054"/>
<feature type="transmembrane region" description="Helical" evidence="1">
    <location>
        <begin position="52"/>
        <end position="71"/>
    </location>
</feature>
<dbReference type="EMBL" id="OX458332">
    <property type="protein sequence ID" value="CAI8806326.1"/>
    <property type="molecule type" value="Genomic_DNA"/>
</dbReference>